<sequence>MSKEAFANAQARARVPGSPVLNAWRAQHGPETTGRINNLNETRQSLTVQELANIIGGGAISNAGPVVNETTATKVSAVYACVALIAGAISTLPMPVYERTPTGRARVEHPYWWLLNEQPEPDVSAAVFWEYMVAARLFYGDCFAEIVRPSFRSNGVSAFRAHHPLRVFPFRDSAGDLWYRVQPLVGAEYVLHPADMIHVPSLGYDGIRSPSPITYAARQAVGTSLAAAEYSARFFSNGARPDFALMTPGDITEEQARLLRATWGERHSGVANAHLPAVLTGGLQVKELTMTPVDAQILETSKWNLEEICRTLGVPPFMVGSTEKTTSWGSGVENMSRGFVKFTLLRDLVKFNQEFNRKLWPTRQRLFVEFDVSGMERGDLQGENAALRIAMGSAGTPGWMTPNEVRHIKLLPPIEGGDVLFSGVNPSAGAASTEPASPTETAPKPAGQPDEGAS</sequence>
<evidence type="ECO:0000313" key="3">
    <source>
        <dbReference type="Proteomes" id="UP001386437"/>
    </source>
</evidence>
<dbReference type="Proteomes" id="UP001386437">
    <property type="component" value="Unassembled WGS sequence"/>
</dbReference>
<feature type="region of interest" description="Disordered" evidence="1">
    <location>
        <begin position="422"/>
        <end position="454"/>
    </location>
</feature>
<accession>A0ABU8IS32</accession>
<organism evidence="2 3">
    <name type="scientific">Paraburkholderia bengalensis</name>
    <dbReference type="NCBI Taxonomy" id="2747562"/>
    <lineage>
        <taxon>Bacteria</taxon>
        <taxon>Pseudomonadati</taxon>
        <taxon>Pseudomonadota</taxon>
        <taxon>Betaproteobacteria</taxon>
        <taxon>Burkholderiales</taxon>
        <taxon>Burkholderiaceae</taxon>
        <taxon>Paraburkholderia</taxon>
    </lineage>
</organism>
<dbReference type="NCBIfam" id="TIGR01537">
    <property type="entry name" value="portal_HK97"/>
    <property type="match status" value="1"/>
</dbReference>
<dbReference type="InterPro" id="IPR006427">
    <property type="entry name" value="Portal_HK97"/>
</dbReference>
<reference evidence="2 3" key="1">
    <citation type="journal article" date="2022" name="Arch. Microbiol.">
        <title>Paraburkholderia bengalensis sp. nov. isolated from roots of Oryza sativa, IR64.</title>
        <authorList>
            <person name="Nag P."/>
            <person name="Mondal N."/>
            <person name="Sarkar J."/>
            <person name="Das S."/>
        </authorList>
    </citation>
    <scope>NUCLEOTIDE SEQUENCE [LARGE SCALE GENOMIC DNA]</scope>
    <source>
        <strain evidence="2 3">IR64_4_BI</strain>
    </source>
</reference>
<proteinExistence type="predicted"/>
<comment type="caution">
    <text evidence="2">The sequence shown here is derived from an EMBL/GenBank/DDBJ whole genome shotgun (WGS) entry which is preliminary data.</text>
</comment>
<evidence type="ECO:0000256" key="1">
    <source>
        <dbReference type="SAM" id="MobiDB-lite"/>
    </source>
</evidence>
<protein>
    <submittedName>
        <fullName evidence="2">Phage portal protein</fullName>
    </submittedName>
</protein>
<dbReference type="EMBL" id="JACFYJ010000019">
    <property type="protein sequence ID" value="MEI5998243.1"/>
    <property type="molecule type" value="Genomic_DNA"/>
</dbReference>
<dbReference type="InterPro" id="IPR006944">
    <property type="entry name" value="Phage/GTA_portal"/>
</dbReference>
<evidence type="ECO:0000313" key="2">
    <source>
        <dbReference type="EMBL" id="MEI5998243.1"/>
    </source>
</evidence>
<keyword evidence="3" id="KW-1185">Reference proteome</keyword>
<name>A0ABU8IS32_9BURK</name>
<dbReference type="RefSeq" id="WP_336598422.1">
    <property type="nucleotide sequence ID" value="NZ_JACFYJ010000019.1"/>
</dbReference>
<gene>
    <name evidence="2" type="ORF">H3V53_13820</name>
</gene>
<dbReference type="Pfam" id="PF04860">
    <property type="entry name" value="Phage_portal"/>
    <property type="match status" value="1"/>
</dbReference>